<feature type="domain" description="CASPASE and TPR Repeat-Associated N-terminal" evidence="2">
    <location>
        <begin position="10"/>
        <end position="219"/>
    </location>
</feature>
<feature type="region of interest" description="Disordered" evidence="1">
    <location>
        <begin position="366"/>
        <end position="387"/>
    </location>
</feature>
<dbReference type="InterPro" id="IPR046923">
    <property type="entry name" value="CATRA-C"/>
</dbReference>
<dbReference type="RefSeq" id="WP_150404959.1">
    <property type="nucleotide sequence ID" value="NZ_VXLC01000015.1"/>
</dbReference>
<dbReference type="AlphaFoldDB" id="A0A5N0ED82"/>
<keyword evidence="5" id="KW-1185">Reference proteome</keyword>
<comment type="caution">
    <text evidence="4">The sequence shown here is derived from an EMBL/GenBank/DDBJ whole genome shotgun (WGS) entry which is preliminary data.</text>
</comment>
<feature type="domain" description="CASPASE and TPR Repeat-Associated C-terminal" evidence="3">
    <location>
        <begin position="224"/>
        <end position="346"/>
    </location>
</feature>
<dbReference type="Proteomes" id="UP000323876">
    <property type="component" value="Unassembled WGS sequence"/>
</dbReference>
<dbReference type="Pfam" id="PF20269">
    <property type="entry name" value="CATRA-N"/>
    <property type="match status" value="1"/>
</dbReference>
<evidence type="ECO:0008006" key="6">
    <source>
        <dbReference type="Google" id="ProtNLM"/>
    </source>
</evidence>
<sequence>MDENGLADQELAVHVFAPLDGPWAATAVRQVRAIWARCADQLGIDRPVETVDLPVVLPEGRIRSGAATALALAEDRTGDFQMIARREHDILSFSLVLAAPMDTEDRRLRIGSAIAPGWRQFDRWWGQLAIDGADAFLGTAVLYQAQLPDDATVALAPIMQSALPFRLTAEPWSRQPSPEGSALAMWEFGSAATDPNRIFVVGAPGGHAAELSAWTWSDGGVAMPPLARYLMHAARLRHAARVIGDGTQLRELQQQARDRVDGFTMLVAAPITVTAAANQIRGLASAELTLIATLSDLQDMRYTVEIAELNMKLAMAVSCPADHALAELLPQRVGEANRFLQAALDRVQHVRKLLADWNIGPQGAAGRTESVLAERGPSETAPPSRGEQAELRLGFAVDIAGYRRCAPAQNDAQHRLAALIRAVVRTLGFDLDEIDREGTGDGLRVFLPSTTEIHTALPILLGTLRDRLELDNQRSHDRLRLRASAVVGSFGPGEIGRTGEPVLELIRLLDSAPLYQALNDNADSDLEFMISGRLHEIAVPPEHPLLDSVRFDRRRVRTKNYDKDGWLWIR</sequence>
<evidence type="ECO:0000256" key="1">
    <source>
        <dbReference type="SAM" id="MobiDB-lite"/>
    </source>
</evidence>
<evidence type="ECO:0000259" key="3">
    <source>
        <dbReference type="Pfam" id="PF20270"/>
    </source>
</evidence>
<proteinExistence type="predicted"/>
<organism evidence="4 5">
    <name type="scientific">Nocardia colli</name>
    <dbReference type="NCBI Taxonomy" id="2545717"/>
    <lineage>
        <taxon>Bacteria</taxon>
        <taxon>Bacillati</taxon>
        <taxon>Actinomycetota</taxon>
        <taxon>Actinomycetes</taxon>
        <taxon>Mycobacteriales</taxon>
        <taxon>Nocardiaceae</taxon>
        <taxon>Nocardia</taxon>
    </lineage>
</organism>
<evidence type="ECO:0000313" key="4">
    <source>
        <dbReference type="EMBL" id="KAA8885401.1"/>
    </source>
</evidence>
<dbReference type="EMBL" id="VXLC01000015">
    <property type="protein sequence ID" value="KAA8885401.1"/>
    <property type="molecule type" value="Genomic_DNA"/>
</dbReference>
<evidence type="ECO:0000313" key="5">
    <source>
        <dbReference type="Proteomes" id="UP000323876"/>
    </source>
</evidence>
<accession>A0A5N0ED82</accession>
<reference evidence="4 5" key="1">
    <citation type="submission" date="2019-09" db="EMBL/GenBank/DDBJ databases">
        <authorList>
            <person name="Wang X."/>
        </authorList>
    </citation>
    <scope>NUCLEOTIDE SEQUENCE [LARGE SCALE GENOMIC DNA]</scope>
    <source>
        <strain evidence="4 5">CICC 11023</strain>
    </source>
</reference>
<dbReference type="NCBIfam" id="NF038357">
    <property type="entry name" value="BN6_48550_fam"/>
    <property type="match status" value="1"/>
</dbReference>
<evidence type="ECO:0000259" key="2">
    <source>
        <dbReference type="Pfam" id="PF20269"/>
    </source>
</evidence>
<dbReference type="OrthoDB" id="4149396at2"/>
<gene>
    <name evidence="4" type="ORF">F3087_27520</name>
</gene>
<protein>
    <recommendedName>
        <fullName evidence="6">Guanylate cyclase domain-containing protein</fullName>
    </recommendedName>
</protein>
<dbReference type="Pfam" id="PF20270">
    <property type="entry name" value="CATRA-C"/>
    <property type="match status" value="1"/>
</dbReference>
<name>A0A5N0ED82_9NOCA</name>
<dbReference type="InterPro" id="IPR046922">
    <property type="entry name" value="CATRA-N"/>
</dbReference>